<dbReference type="Ensembl" id="ENSPLOT00000024319.1">
    <property type="protein sequence ID" value="ENSPLOP00000022023.1"/>
    <property type="gene ID" value="ENSPLOG00000015992.1"/>
</dbReference>
<dbReference type="PANTHER" id="PTHR13196">
    <property type="entry name" value="DENN DOMAIN-CONTAINING"/>
    <property type="match status" value="1"/>
</dbReference>
<feature type="region of interest" description="Disordered" evidence="4">
    <location>
        <begin position="669"/>
        <end position="797"/>
    </location>
</feature>
<reference evidence="6" key="3">
    <citation type="submission" date="2025-09" db="UniProtKB">
        <authorList>
            <consortium name="Ensembl"/>
        </authorList>
    </citation>
    <scope>IDENTIFICATION</scope>
</reference>
<evidence type="ECO:0000256" key="3">
    <source>
        <dbReference type="ARBA" id="ARBA00023329"/>
    </source>
</evidence>
<dbReference type="GO" id="GO:0030136">
    <property type="term" value="C:clathrin-coated vesicle"/>
    <property type="evidence" value="ECO:0007669"/>
    <property type="project" value="UniProtKB-SubCell"/>
</dbReference>
<evidence type="ECO:0000313" key="6">
    <source>
        <dbReference type="Ensembl" id="ENSPLOP00000022023.1"/>
    </source>
</evidence>
<keyword evidence="2" id="KW-0344">Guanine-nucleotide releasing factor</keyword>
<dbReference type="GO" id="GO:0006897">
    <property type="term" value="P:endocytosis"/>
    <property type="evidence" value="ECO:0007669"/>
    <property type="project" value="TreeGrafter"/>
</dbReference>
<dbReference type="GO" id="GO:0005829">
    <property type="term" value="C:cytosol"/>
    <property type="evidence" value="ECO:0007669"/>
    <property type="project" value="TreeGrafter"/>
</dbReference>
<organism evidence="6 7">
    <name type="scientific">Panthera leo</name>
    <name type="common">Lion</name>
    <dbReference type="NCBI Taxonomy" id="9689"/>
    <lineage>
        <taxon>Eukaryota</taxon>
        <taxon>Metazoa</taxon>
        <taxon>Chordata</taxon>
        <taxon>Craniata</taxon>
        <taxon>Vertebrata</taxon>
        <taxon>Euteleostomi</taxon>
        <taxon>Mammalia</taxon>
        <taxon>Eutheria</taxon>
        <taxon>Laurasiatheria</taxon>
        <taxon>Carnivora</taxon>
        <taxon>Feliformia</taxon>
        <taxon>Felidae</taxon>
        <taxon>Pantherinae</taxon>
        <taxon>Panthera</taxon>
    </lineage>
</organism>
<dbReference type="GO" id="GO:0032456">
    <property type="term" value="P:endocytic recycling"/>
    <property type="evidence" value="ECO:0007669"/>
    <property type="project" value="TreeGrafter"/>
</dbReference>
<dbReference type="InterPro" id="IPR001194">
    <property type="entry name" value="cDENN_dom"/>
</dbReference>
<dbReference type="InterPro" id="IPR005113">
    <property type="entry name" value="uDENN_dom"/>
</dbReference>
<dbReference type="Gene3D" id="6.10.140.1000">
    <property type="match status" value="1"/>
</dbReference>
<dbReference type="GO" id="GO:1901981">
    <property type="term" value="F:phosphatidylinositol phosphate binding"/>
    <property type="evidence" value="ECO:0007669"/>
    <property type="project" value="TreeGrafter"/>
</dbReference>
<feature type="region of interest" description="Disordered" evidence="4">
    <location>
        <begin position="952"/>
        <end position="1028"/>
    </location>
</feature>
<dbReference type="PANTHER" id="PTHR13196:SF22">
    <property type="entry name" value="DENN DOMAIN-CONTAINING PROTEIN 1A"/>
    <property type="match status" value="1"/>
</dbReference>
<dbReference type="Pfam" id="PF02141">
    <property type="entry name" value="DENN"/>
    <property type="match status" value="1"/>
</dbReference>
<evidence type="ECO:0000256" key="1">
    <source>
        <dbReference type="ARBA" id="ARBA00004132"/>
    </source>
</evidence>
<reference evidence="6" key="2">
    <citation type="submission" date="2025-08" db="UniProtKB">
        <authorList>
            <consortium name="Ensembl"/>
        </authorList>
    </citation>
    <scope>IDENTIFICATION</scope>
</reference>
<dbReference type="InterPro" id="IPR043153">
    <property type="entry name" value="DENN_C"/>
</dbReference>
<dbReference type="Gene3D" id="3.30.450.200">
    <property type="match status" value="1"/>
</dbReference>
<feature type="compositionally biased region" description="Low complexity" evidence="4">
    <location>
        <begin position="962"/>
        <end position="971"/>
    </location>
</feature>
<protein>
    <submittedName>
        <fullName evidence="6">DENN domain containing 1A</fullName>
    </submittedName>
</protein>
<evidence type="ECO:0000313" key="7">
    <source>
        <dbReference type="Proteomes" id="UP000694399"/>
    </source>
</evidence>
<dbReference type="SMART" id="SM00799">
    <property type="entry name" value="DENN"/>
    <property type="match status" value="1"/>
</dbReference>
<feature type="region of interest" description="Disordered" evidence="4">
    <location>
        <begin position="444"/>
        <end position="583"/>
    </location>
</feature>
<accession>A0A8C8XT48</accession>
<reference evidence="6" key="1">
    <citation type="journal article" date="2019" name="bioRxiv">
        <title>Long live the king: chromosome-level assembly of the lion (Panthera leo) using linked-read, Hi-C, and long read data.</title>
        <authorList>
            <person name="Armstrong E.E."/>
            <person name="Taylor R.W."/>
            <person name="Miller D.E."/>
            <person name="Kaelin C."/>
            <person name="Barsh G."/>
            <person name="Hadly E.A."/>
            <person name="Petrov D."/>
        </authorList>
    </citation>
    <scope>NUCLEOTIDE SEQUENCE [LARGE SCALE GENOMIC DNA]</scope>
</reference>
<dbReference type="FunFam" id="3.40.50.11500:FF:000001">
    <property type="entry name" value="Putative DENN domain-containing protein 1A"/>
    <property type="match status" value="1"/>
</dbReference>
<dbReference type="OMA" id="NTAWSGD"/>
<feature type="region of interest" description="Disordered" evidence="4">
    <location>
        <begin position="817"/>
        <end position="852"/>
    </location>
</feature>
<feature type="compositionally biased region" description="Basic and acidic residues" evidence="4">
    <location>
        <begin position="477"/>
        <end position="489"/>
    </location>
</feature>
<proteinExistence type="predicted"/>
<dbReference type="AlphaFoldDB" id="A0A8C8XT48"/>
<gene>
    <name evidence="6" type="primary">DENND1A</name>
</gene>
<dbReference type="PROSITE" id="PS50211">
    <property type="entry name" value="DENN"/>
    <property type="match status" value="1"/>
</dbReference>
<feature type="compositionally biased region" description="Basic and acidic residues" evidence="4">
    <location>
        <begin position="992"/>
        <end position="1006"/>
    </location>
</feature>
<evidence type="ECO:0000256" key="2">
    <source>
        <dbReference type="ARBA" id="ARBA00022658"/>
    </source>
</evidence>
<dbReference type="InterPro" id="IPR005112">
    <property type="entry name" value="dDENN_dom"/>
</dbReference>
<dbReference type="GeneTree" id="ENSGT00940000156261"/>
<name>A0A8C8XT48_PANLE</name>
<dbReference type="GO" id="GO:0005085">
    <property type="term" value="F:guanyl-nucleotide exchange factor activity"/>
    <property type="evidence" value="ECO:0007669"/>
    <property type="project" value="UniProtKB-KW"/>
</dbReference>
<dbReference type="SMART" id="SM00801">
    <property type="entry name" value="dDENN"/>
    <property type="match status" value="1"/>
</dbReference>
<dbReference type="Proteomes" id="UP000694399">
    <property type="component" value="Chromosome E1"/>
</dbReference>
<evidence type="ECO:0000259" key="5">
    <source>
        <dbReference type="PROSITE" id="PS50211"/>
    </source>
</evidence>
<dbReference type="InterPro" id="IPR040032">
    <property type="entry name" value="DENND1A/B/C"/>
</dbReference>
<dbReference type="InterPro" id="IPR037516">
    <property type="entry name" value="Tripartite_DENN"/>
</dbReference>
<feature type="compositionally biased region" description="Basic residues" evidence="4">
    <location>
        <begin position="511"/>
        <end position="528"/>
    </location>
</feature>
<dbReference type="Gene3D" id="3.40.50.11500">
    <property type="match status" value="1"/>
</dbReference>
<feature type="compositionally biased region" description="Pro residues" evidence="4">
    <location>
        <begin position="843"/>
        <end position="852"/>
    </location>
</feature>
<keyword evidence="3" id="KW-0968">Cytoplasmic vesicle</keyword>
<dbReference type="Pfam" id="PF03455">
    <property type="entry name" value="dDENN"/>
    <property type="match status" value="1"/>
</dbReference>
<dbReference type="SMART" id="SM00800">
    <property type="entry name" value="uDENN"/>
    <property type="match status" value="1"/>
</dbReference>
<keyword evidence="7" id="KW-1185">Reference proteome</keyword>
<dbReference type="FunFam" id="3.30.450.200:FF:000003">
    <property type="entry name" value="DENN domain containing 1A"/>
    <property type="match status" value="1"/>
</dbReference>
<feature type="compositionally biased region" description="Basic and acidic residues" evidence="4">
    <location>
        <begin position="753"/>
        <end position="765"/>
    </location>
</feature>
<feature type="compositionally biased region" description="Basic and acidic residues" evidence="4">
    <location>
        <begin position="444"/>
        <end position="455"/>
    </location>
</feature>
<comment type="subcellular location">
    <subcellularLocation>
        <location evidence="1">Cytoplasmic vesicle</location>
        <location evidence="1">Clathrin-coated vesicle</location>
    </subcellularLocation>
</comment>
<dbReference type="Pfam" id="PF03456">
    <property type="entry name" value="uDENN"/>
    <property type="match status" value="1"/>
</dbReference>
<feature type="compositionally biased region" description="Low complexity" evidence="4">
    <location>
        <begin position="832"/>
        <end position="842"/>
    </location>
</feature>
<feature type="compositionally biased region" description="Low complexity" evidence="4">
    <location>
        <begin position="679"/>
        <end position="690"/>
    </location>
</feature>
<feature type="compositionally biased region" description="Basic and acidic residues" evidence="4">
    <location>
        <begin position="1019"/>
        <end position="1028"/>
    </location>
</feature>
<sequence>MGTQKRQNPETTFEVYVEVAYPRTGGTLSDPEVQRQFPEDYSDQEVLQTLTKFCFPFYVDSLTVSQVGQNFTFVLTDIDSKQRFGFCRLSSGAKSCFCILSYLPWFEVFYKLLNILADYTTKGQENQWNELLETLHKLPIPDPGVSVHLSVHSYFTVPDTRELPSIPENRNLTEYFVAVDVNNMLHLYASMLYERRILIICSKLSTLTACIHGSAAMLYPMFWQHVYIPVLPPHLLDYCCAPMPYLIGIHLSLMEKVRNMALDDVVILNVDTNTLETPFDDLQSLPNDVISSLKNRLKKVSTTTGDGVARAFLKAQAAFFGSYRNALKIEPEEPITFCEEAFVSHYRSGAMRQFLQNAIQLQLFKQFIDGRLDLLNSGEGFSDVFEEEISMGEYAGSDKLYHQWLSTVRKGSGAILNTVKTKANPAMKTVYKFAKDHAKMGIKEVKNRLKQKDITENGCAPTMEEQPPKTVPSPLVETKDPKLREDRRPITVHFGQPQRLRPTRPPPPKIQRSRPVRPPRPHVVKRPKSNITVEGRRTSVSSPEQPQPYRTLKESDSAEGDEAESPEQRVREPTGPAPAPPDRAASIDLLEDVFNNLDMDVPLQPLGQAKSLEDLRTPKDLREQPGTFDYQRLDLNRSDRSRGMPMALKLTHPYNKLWSLGQDDMAIPSKLPASSPEKPSSLLGSSLALPRRPPAQDSILNPSDKEEAPTPTPGSITIPRPQGRKTPELGIVPPPPTARPAKLQAASAALGDFSERPQAEWERRAPLSPAPFPGLLPSAARQGPTEPLQPLSLAPGAAGTSGDALLALLDPLNTAWPGSTLPPGPSAPNVATSFTPQFSFPPTGTPTPFPQPSLNPFVPTVPAALPAMPLVSTPAGPFGAPPAPLGPAFAPSLLLSSSGFCVPHRSQPNLSALSMPNLFGQMPMGAHTSPLQPLGPPMVAPSRIRTLPLARSSARAAEAKQGLALRPGEAPLLPPRPPQGLEPALQPSAPQEARDPFEDLLRKTKQDVSPAPAPGSVEQLRKQWETFE</sequence>
<evidence type="ECO:0000256" key="4">
    <source>
        <dbReference type="SAM" id="MobiDB-lite"/>
    </source>
</evidence>
<feature type="domain" description="UDENN" evidence="5">
    <location>
        <begin position="13"/>
        <end position="378"/>
    </location>
</feature>